<proteinExistence type="predicted"/>
<dbReference type="RefSeq" id="WP_064985006.1">
    <property type="nucleotide sequence ID" value="NZ_LZLC01000219.1"/>
</dbReference>
<evidence type="ECO:0000313" key="2">
    <source>
        <dbReference type="Proteomes" id="UP000093898"/>
    </source>
</evidence>
<evidence type="ECO:0000313" key="1">
    <source>
        <dbReference type="EMBL" id="OBJ37528.1"/>
    </source>
</evidence>
<protein>
    <submittedName>
        <fullName evidence="1">Uncharacterized protein</fullName>
    </submittedName>
</protein>
<dbReference type="EMBL" id="LZLC01000219">
    <property type="protein sequence ID" value="OBJ37528.1"/>
    <property type="molecule type" value="Genomic_DNA"/>
</dbReference>
<comment type="caution">
    <text evidence="1">The sequence shown here is derived from an EMBL/GenBank/DDBJ whole genome shotgun (WGS) entry which is preliminary data.</text>
</comment>
<accession>A0A1A3GQA8</accession>
<name>A0A1A3GQA8_MYCMU</name>
<organism evidence="1 2">
    <name type="scientific">Mycolicibacterium mucogenicum</name>
    <name type="common">Mycobacterium mucogenicum</name>
    <dbReference type="NCBI Taxonomy" id="56689"/>
    <lineage>
        <taxon>Bacteria</taxon>
        <taxon>Bacillati</taxon>
        <taxon>Actinomycetota</taxon>
        <taxon>Actinomycetes</taxon>
        <taxon>Mycobacteriales</taxon>
        <taxon>Mycobacteriaceae</taxon>
        <taxon>Mycolicibacterium</taxon>
    </lineage>
</organism>
<reference evidence="1 2" key="1">
    <citation type="submission" date="2016-06" db="EMBL/GenBank/DDBJ databases">
        <authorList>
            <person name="Kjaerup R.B."/>
            <person name="Dalgaard T.S."/>
            <person name="Juul-Madsen H.R."/>
        </authorList>
    </citation>
    <scope>NUCLEOTIDE SEQUENCE [LARGE SCALE GENOMIC DNA]</scope>
    <source>
        <strain evidence="1 2">1127319.6</strain>
    </source>
</reference>
<dbReference type="AlphaFoldDB" id="A0A1A3GQA8"/>
<gene>
    <name evidence="1" type="ORF">A5630_04485</name>
</gene>
<sequence length="116" mass="12737">MDSTPIRFGDKESKLGISDLNIDDVRQTLLPTSRDGFRGVVIDAEHNPPTQWVRVKGSRDERRHGRGESPWSSRTTAVALDIVCANRIGVFQPAGIASPHLHFDGAVSFVSEPDSQ</sequence>
<dbReference type="Proteomes" id="UP000093898">
    <property type="component" value="Unassembled WGS sequence"/>
</dbReference>